<evidence type="ECO:0000313" key="7">
    <source>
        <dbReference type="Proteomes" id="UP001162836"/>
    </source>
</evidence>
<dbReference type="InterPro" id="IPR002491">
    <property type="entry name" value="ABC_transptr_periplasmic_BD"/>
</dbReference>
<comment type="caution">
    <text evidence="6">The sequence shown here is derived from an EMBL/GenBank/DDBJ whole genome shotgun (WGS) entry which is preliminary data.</text>
</comment>
<gene>
    <name evidence="6" type="ORF">LRS37_10055</name>
</gene>
<dbReference type="NCBIfam" id="NF038402">
    <property type="entry name" value="TroA_like"/>
    <property type="match status" value="1"/>
</dbReference>
<dbReference type="SUPFAM" id="SSF53807">
    <property type="entry name" value="Helical backbone' metal receptor"/>
    <property type="match status" value="1"/>
</dbReference>
<feature type="signal peptide" evidence="4">
    <location>
        <begin position="1"/>
        <end position="19"/>
    </location>
</feature>
<dbReference type="PROSITE" id="PS51257">
    <property type="entry name" value="PROKAR_LIPOPROTEIN"/>
    <property type="match status" value="1"/>
</dbReference>
<dbReference type="Proteomes" id="UP001162836">
    <property type="component" value="Unassembled WGS sequence"/>
</dbReference>
<dbReference type="Gene3D" id="3.40.50.1980">
    <property type="entry name" value="Nitrogenase molybdenum iron protein domain"/>
    <property type="match status" value="2"/>
</dbReference>
<dbReference type="PANTHER" id="PTHR30535:SF34">
    <property type="entry name" value="MOLYBDATE-BINDING PROTEIN MOLA"/>
    <property type="match status" value="1"/>
</dbReference>
<dbReference type="RefSeq" id="WP_231314899.1">
    <property type="nucleotide sequence ID" value="NZ_JAJODE010000025.1"/>
</dbReference>
<keyword evidence="7" id="KW-1185">Reference proteome</keyword>
<evidence type="ECO:0000259" key="5">
    <source>
        <dbReference type="PROSITE" id="PS50983"/>
    </source>
</evidence>
<feature type="domain" description="Fe/B12 periplasmic-binding" evidence="5">
    <location>
        <begin position="63"/>
        <end position="317"/>
    </location>
</feature>
<protein>
    <submittedName>
        <fullName evidence="6">ABC transporter substrate-binding protein</fullName>
    </submittedName>
</protein>
<sequence>MKRLHWLLLALLLTIGGLAGCGESKDQVQKEKNVEEKAEVKDFPVSIKDASDQVVKIEKKPEKIVSLIPSNTEIAFALGLGDEVVGVSDFDNYPEEVTKKEKIGGMEFNQEKVISLKPDLVLAHASTALNSQAALQQLKDVGIPVLVVNDAQNFEQVYDSIKMIGKATGESENAEKLIADMKKRLAELKTKAAEIKEKKKVLIEVSPEPEIYTTGKNTFMNEMLSWINAENIAADQEGWIKMDQEAMIQKNPDVIITTYGYYVENPAEKVLSRKGWENVKAIKNKQVIDINSDRVTRSGPRIVEGVEDLAKAIYPEVFK</sequence>
<organism evidence="6 7">
    <name type="scientific">Neobacillus sedimentimangrovi</name>
    <dbReference type="NCBI Taxonomy" id="2699460"/>
    <lineage>
        <taxon>Bacteria</taxon>
        <taxon>Bacillati</taxon>
        <taxon>Bacillota</taxon>
        <taxon>Bacilli</taxon>
        <taxon>Bacillales</taxon>
        <taxon>Bacillaceae</taxon>
        <taxon>Neobacillus</taxon>
    </lineage>
</organism>
<proteinExistence type="inferred from homology"/>
<evidence type="ECO:0000256" key="1">
    <source>
        <dbReference type="ARBA" id="ARBA00008814"/>
    </source>
</evidence>
<dbReference type="PANTHER" id="PTHR30535">
    <property type="entry name" value="VITAMIN B12-BINDING PROTEIN"/>
    <property type="match status" value="1"/>
</dbReference>
<evidence type="ECO:0000256" key="2">
    <source>
        <dbReference type="ARBA" id="ARBA00022729"/>
    </source>
</evidence>
<evidence type="ECO:0000313" key="6">
    <source>
        <dbReference type="EMBL" id="MCD4839213.1"/>
    </source>
</evidence>
<dbReference type="CDD" id="cd01143">
    <property type="entry name" value="YvrC"/>
    <property type="match status" value="1"/>
</dbReference>
<keyword evidence="2 4" id="KW-0732">Signal</keyword>
<reference evidence="6 7" key="1">
    <citation type="journal article" date="2023" name="Antonie Van Leeuwenhoek">
        <title>Unveiling the genomic potential of a novel thermostable glycoside hydrolases producing Neobacillus sedimentimangrovi UE25.</title>
        <authorList>
            <person name="Ejaz U."/>
            <person name="Saleem F."/>
            <person name="Rashid R."/>
            <person name="Hasan K.A."/>
            <person name="Syed M.N."/>
            <person name="Sohail M."/>
        </authorList>
    </citation>
    <scope>NUCLEOTIDE SEQUENCE [LARGE SCALE GENOMIC DNA]</scope>
    <source>
        <strain evidence="6 7">UE25</strain>
    </source>
</reference>
<feature type="coiled-coil region" evidence="3">
    <location>
        <begin position="164"/>
        <end position="205"/>
    </location>
</feature>
<name>A0ABS8QIX5_9BACI</name>
<comment type="similarity">
    <text evidence="1">Belongs to the bacterial solute-binding protein 8 family.</text>
</comment>
<dbReference type="Pfam" id="PF01497">
    <property type="entry name" value="Peripla_BP_2"/>
    <property type="match status" value="1"/>
</dbReference>
<dbReference type="InterPro" id="IPR050902">
    <property type="entry name" value="ABC_Transporter_SBP"/>
</dbReference>
<evidence type="ECO:0000256" key="3">
    <source>
        <dbReference type="SAM" id="Coils"/>
    </source>
</evidence>
<feature type="chain" id="PRO_5045797564" evidence="4">
    <location>
        <begin position="20"/>
        <end position="319"/>
    </location>
</feature>
<keyword evidence="3" id="KW-0175">Coiled coil</keyword>
<dbReference type="EMBL" id="JAJODE010000025">
    <property type="protein sequence ID" value="MCD4839213.1"/>
    <property type="molecule type" value="Genomic_DNA"/>
</dbReference>
<dbReference type="PROSITE" id="PS50983">
    <property type="entry name" value="FE_B12_PBP"/>
    <property type="match status" value="1"/>
</dbReference>
<evidence type="ECO:0000256" key="4">
    <source>
        <dbReference type="SAM" id="SignalP"/>
    </source>
</evidence>
<accession>A0ABS8QIX5</accession>
<dbReference type="InterPro" id="IPR054828">
    <property type="entry name" value="Vit_B12_bind_prot"/>
</dbReference>